<protein>
    <submittedName>
        <fullName evidence="2">Uncharacterized protein</fullName>
    </submittedName>
</protein>
<keyword evidence="3" id="KW-1185">Reference proteome</keyword>
<feature type="region of interest" description="Disordered" evidence="1">
    <location>
        <begin position="16"/>
        <end position="63"/>
    </location>
</feature>
<feature type="compositionally biased region" description="Polar residues" evidence="1">
    <location>
        <begin position="909"/>
        <end position="918"/>
    </location>
</feature>
<evidence type="ECO:0000313" key="2">
    <source>
        <dbReference type="EMBL" id="CDW71800.1"/>
    </source>
</evidence>
<evidence type="ECO:0000256" key="1">
    <source>
        <dbReference type="SAM" id="MobiDB-lite"/>
    </source>
</evidence>
<feature type="compositionally biased region" description="Low complexity" evidence="1">
    <location>
        <begin position="879"/>
        <end position="893"/>
    </location>
</feature>
<accession>A0A077ZR19</accession>
<feature type="compositionally biased region" description="Low complexity" evidence="1">
    <location>
        <begin position="45"/>
        <end position="63"/>
    </location>
</feature>
<proteinExistence type="predicted"/>
<sequence>MTNIDDSYLSHRRKKMIEHRDNHDSQLSVRSLTRSLTRANRKNSSRPSSQQSSKQESEENLNQQVPTTQILINNNANHHLNVSQGEETLVTGKADNSNIIEEQDQEETIGDEVVMKTSTGQMVQAQVKQGVITMDMLLELQNSKKANTKNSDRNDDFIFPNSQYEKPLTDSWEKSIKETTRSFIGDLLFRFKPTPSFQPAKSDQNDTDIKDTSEINLNKNSSSHIQSQSNYGIETTVLQSIDHNIINQDSVIRINDSSILELQSIGDLDEIDKISKHEVVLEDNNDFQGEYKEGDLYEDKLGEVTIEEECKEDLDQEMKLVELSETYANQTLLSLVNEILQETENQLDADLEEQLALNLVSKVESTQIEVMVCSTIEDILNQVAIFVTQSEKPSHQEEFQSPLSLKYQSGVKNEPFDNFLDVSFNQLSQQQDNHQAFIDMSFQDNNQKKDQSSSENLEIDEPIQHQYIDTEQDEKALNLTEDALDLLFYYIIKEEFKQSLVKSEKDTEDQVVRVTMYRLEDQIIEETMTSHIEDLKQDMYEKFLDKICMEAQNKVIQRIVHEFLLLYELGSSDNAANFIVDLVEDKMIDRVVDFLDKEESLEDLRRHSNASELRSAGSQKRISQVENQNYLNDQIMPQQFIVKKKKKIRRSKSPGNRTKNQSEVQVENLLDIDFFEKCFFGKKLHMKDQIIFKIYANELLEIIKSNFTTQMKKKYKNLVNNRKTRKAKRAFEKYDQSPDLNRTREHIKAQLMMTPQKQIRKSLTPGNNLNRNNSSQLISLDIVHGNVKVGQTFSADDPFRDQNQTIPQSSHLQINEFSDQHNTMNNSSQQNNQDQNRFNKLQENQLEDQKPQVNTYFINVKDEDKYTTGDQYNMQQVAQSMSISSKPVSSSQQENNTSISMRSRKKRQPSQLRDLTPDTNFICKINDFKTLIAPKSPPRQQQVKIYQNLENQIKDILKFNKNSNQNLVKQIKIKRRGMNNQSEKVSPNRNTLQSSKAQSRELPALKKPGPKYRIQNYISNTMQNSDNETLEQQYYQVQNQNYLSEAPLNFAFQKQTNSSNDQRKMNQTLQHDDNRLQNNVLEQYNVNFKQLSNQAQLMNQTMIRRKRNYQRAQSLTKDILDQIRPISVNKRTIDIKKVMQKIQMRKQVNMLNATQILDLDDSSYQKGSQRPFSQVRKRFQTPLNQTMITNMKKRDSRVVLNSDKYHLQNTSVPDYSSNSNINAINTEKLNQQLKRNNLQNQTDTTLGTYAQLNQDNVNNQTFNKTQIKRNSTQIQNHEQLFGNQSSFNGATEMHLTSLGNFDNKKEELLIKQQKKVQRIQSKNAYQNIQSK</sequence>
<feature type="compositionally biased region" description="Polar residues" evidence="1">
    <location>
        <begin position="978"/>
        <end position="997"/>
    </location>
</feature>
<name>A0A077ZR19_STYLE</name>
<gene>
    <name evidence="2" type="primary">Contig11337.g12114</name>
    <name evidence="2" type="ORF">STYLEM_750</name>
</gene>
<feature type="region of interest" description="Disordered" evidence="1">
    <location>
        <begin position="878"/>
        <end position="918"/>
    </location>
</feature>
<feature type="compositionally biased region" description="Polar residues" evidence="1">
    <location>
        <begin position="25"/>
        <end position="38"/>
    </location>
</feature>
<organism evidence="2 3">
    <name type="scientific">Stylonychia lemnae</name>
    <name type="common">Ciliate</name>
    <dbReference type="NCBI Taxonomy" id="5949"/>
    <lineage>
        <taxon>Eukaryota</taxon>
        <taxon>Sar</taxon>
        <taxon>Alveolata</taxon>
        <taxon>Ciliophora</taxon>
        <taxon>Intramacronucleata</taxon>
        <taxon>Spirotrichea</taxon>
        <taxon>Stichotrichia</taxon>
        <taxon>Sporadotrichida</taxon>
        <taxon>Oxytrichidae</taxon>
        <taxon>Stylonychinae</taxon>
        <taxon>Stylonychia</taxon>
    </lineage>
</organism>
<dbReference type="EMBL" id="CCKQ01000711">
    <property type="protein sequence ID" value="CDW71800.1"/>
    <property type="molecule type" value="Genomic_DNA"/>
</dbReference>
<feature type="region of interest" description="Disordered" evidence="1">
    <location>
        <begin position="976"/>
        <end position="1007"/>
    </location>
</feature>
<evidence type="ECO:0000313" key="3">
    <source>
        <dbReference type="Proteomes" id="UP000039865"/>
    </source>
</evidence>
<dbReference type="Proteomes" id="UP000039865">
    <property type="component" value="Unassembled WGS sequence"/>
</dbReference>
<dbReference type="InParanoid" id="A0A077ZR19"/>
<reference evidence="2 3" key="1">
    <citation type="submission" date="2014-06" db="EMBL/GenBank/DDBJ databases">
        <authorList>
            <person name="Swart Estienne"/>
        </authorList>
    </citation>
    <scope>NUCLEOTIDE SEQUENCE [LARGE SCALE GENOMIC DNA]</scope>
    <source>
        <strain evidence="2 3">130c</strain>
    </source>
</reference>